<dbReference type="eggNOG" id="arCOG02681">
    <property type="taxonomic scope" value="Archaea"/>
</dbReference>
<sequence length="66" mass="7928">MSTKTVELRDDVYERLAAEKREGESISDVVDRLLDDEQSDWRYSFGRMRDDAEEFERVVKEQRQRG</sequence>
<keyword evidence="3" id="KW-1185">Reference proteome</keyword>
<gene>
    <name evidence="2" type="ORF">K933_06558</name>
</gene>
<accession>V4HLY1</accession>
<protein>
    <recommendedName>
        <fullName evidence="4">Antitoxin</fullName>
    </recommendedName>
</protein>
<reference evidence="2 3" key="1">
    <citation type="journal article" date="2013" name="Genome Announc.">
        <title>Draft Genome Sequence of 'Candidatus Halobonum tyrrellensis' Strain G22, Isolated from the Hypersaline Waters of Lake Tyrrell, Australia.</title>
        <authorList>
            <person name="Ugalde J.A."/>
            <person name="Narasingarao P."/>
            <person name="Kuo S."/>
            <person name="Podell S."/>
            <person name="Allen E.E."/>
        </authorList>
    </citation>
    <scope>NUCLEOTIDE SEQUENCE [LARGE SCALE GENOMIC DNA]</scope>
    <source>
        <strain evidence="2 3">G22</strain>
    </source>
</reference>
<organism evidence="2 3">
    <name type="scientific">Candidatus Halobonum tyrrellensis G22</name>
    <dbReference type="NCBI Taxonomy" id="1324957"/>
    <lineage>
        <taxon>Archaea</taxon>
        <taxon>Methanobacteriati</taxon>
        <taxon>Methanobacteriota</taxon>
        <taxon>Stenosarchaea group</taxon>
        <taxon>Halobacteria</taxon>
        <taxon>Halobacteriales</taxon>
        <taxon>Haloferacaceae</taxon>
        <taxon>Candidatus Halobonum</taxon>
    </lineage>
</organism>
<comment type="caution">
    <text evidence="2">The sequence shown here is derived from an EMBL/GenBank/DDBJ whole genome shotgun (WGS) entry which is preliminary data.</text>
</comment>
<dbReference type="AlphaFoldDB" id="V4HLY1"/>
<evidence type="ECO:0008006" key="4">
    <source>
        <dbReference type="Google" id="ProtNLM"/>
    </source>
</evidence>
<evidence type="ECO:0000256" key="1">
    <source>
        <dbReference type="ARBA" id="ARBA00022649"/>
    </source>
</evidence>
<dbReference type="OrthoDB" id="9187at2157"/>
<dbReference type="InterPro" id="IPR003847">
    <property type="entry name" value="Put_antitoxin"/>
</dbReference>
<name>V4HLY1_9EURY</name>
<dbReference type="EMBL" id="ASGZ01000021">
    <property type="protein sequence ID" value="ESP88924.1"/>
    <property type="molecule type" value="Genomic_DNA"/>
</dbReference>
<keyword evidence="1" id="KW-1277">Toxin-antitoxin system</keyword>
<evidence type="ECO:0000313" key="2">
    <source>
        <dbReference type="EMBL" id="ESP88924.1"/>
    </source>
</evidence>
<dbReference type="RefSeq" id="WP_023393899.1">
    <property type="nucleotide sequence ID" value="NZ_ASGZ01000021.1"/>
</dbReference>
<dbReference type="Pfam" id="PF02697">
    <property type="entry name" value="VAPB_antitox"/>
    <property type="match status" value="1"/>
</dbReference>
<dbReference type="Proteomes" id="UP000017840">
    <property type="component" value="Unassembled WGS sequence"/>
</dbReference>
<proteinExistence type="predicted"/>
<evidence type="ECO:0000313" key="3">
    <source>
        <dbReference type="Proteomes" id="UP000017840"/>
    </source>
</evidence>